<sequence length="399" mass="44222">MAASLRSTPNTFLLNKKVFENLNLRYLVGRYYQHRFHKTQVDAGSFTAAILLIGTIFDLQYSELHVQEFYKIQSRISNFTSIEPVRGKLLFSASLDNENDHVDGDDIDGRPNETKTSARKCEQRDDALRSRHFHDLDNVLCKDVGATENEGESSPRGDKGMNRGSAGDEDTANVREQEGDCARGNAGGKGRERSDGKNASDITMYLGAKFINLSTCNPTSLTARPQLYPAIGDLDVGNQRDKVEKDHLIKDIAHVNETQYQATIERNSDTSVEEWRFPHFSKGKDLPQVSPTVVHVTGCALGVERRGQCFPSKAKGPGEPRLGVDQMITIICARCREMDRVYYAKFITGQTEMNVPATRVGLTINPGLLIHNSNATRSHGDPSSPSSNLSHITRAAHVD</sequence>
<name>E2BT90_HARSA</name>
<keyword evidence="3" id="KW-1185">Reference proteome</keyword>
<reference evidence="2 3" key="1">
    <citation type="journal article" date="2010" name="Science">
        <title>Genomic comparison of the ants Camponotus floridanus and Harpegnathos saltator.</title>
        <authorList>
            <person name="Bonasio R."/>
            <person name="Zhang G."/>
            <person name="Ye C."/>
            <person name="Mutti N.S."/>
            <person name="Fang X."/>
            <person name="Qin N."/>
            <person name="Donahue G."/>
            <person name="Yang P."/>
            <person name="Li Q."/>
            <person name="Li C."/>
            <person name="Zhang P."/>
            <person name="Huang Z."/>
            <person name="Berger S.L."/>
            <person name="Reinberg D."/>
            <person name="Wang J."/>
            <person name="Liebig J."/>
        </authorList>
    </citation>
    <scope>NUCLEOTIDE SEQUENCE [LARGE SCALE GENOMIC DNA]</scope>
    <source>
        <strain evidence="2 3">R22 G/1</strain>
    </source>
</reference>
<feature type="compositionally biased region" description="Basic and acidic residues" evidence="1">
    <location>
        <begin position="189"/>
        <end position="198"/>
    </location>
</feature>
<feature type="compositionally biased region" description="Polar residues" evidence="1">
    <location>
        <begin position="373"/>
        <end position="391"/>
    </location>
</feature>
<feature type="region of interest" description="Disordered" evidence="1">
    <location>
        <begin position="373"/>
        <end position="399"/>
    </location>
</feature>
<dbReference type="InParanoid" id="E2BT90"/>
<organism evidence="3">
    <name type="scientific">Harpegnathos saltator</name>
    <name type="common">Jerdon's jumping ant</name>
    <dbReference type="NCBI Taxonomy" id="610380"/>
    <lineage>
        <taxon>Eukaryota</taxon>
        <taxon>Metazoa</taxon>
        <taxon>Ecdysozoa</taxon>
        <taxon>Arthropoda</taxon>
        <taxon>Hexapoda</taxon>
        <taxon>Insecta</taxon>
        <taxon>Pterygota</taxon>
        <taxon>Neoptera</taxon>
        <taxon>Endopterygota</taxon>
        <taxon>Hymenoptera</taxon>
        <taxon>Apocrita</taxon>
        <taxon>Aculeata</taxon>
        <taxon>Formicoidea</taxon>
        <taxon>Formicidae</taxon>
        <taxon>Ponerinae</taxon>
        <taxon>Ponerini</taxon>
        <taxon>Harpegnathos</taxon>
    </lineage>
</organism>
<protein>
    <submittedName>
        <fullName evidence="2">Uncharacterized protein</fullName>
    </submittedName>
</protein>
<feature type="region of interest" description="Disordered" evidence="1">
    <location>
        <begin position="100"/>
        <end position="124"/>
    </location>
</feature>
<proteinExistence type="predicted"/>
<dbReference type="Proteomes" id="UP000008237">
    <property type="component" value="Unassembled WGS sequence"/>
</dbReference>
<evidence type="ECO:0000313" key="2">
    <source>
        <dbReference type="EMBL" id="EFN81092.1"/>
    </source>
</evidence>
<accession>E2BT90</accession>
<feature type="compositionally biased region" description="Basic and acidic residues" evidence="1">
    <location>
        <begin position="172"/>
        <end position="181"/>
    </location>
</feature>
<feature type="region of interest" description="Disordered" evidence="1">
    <location>
        <begin position="144"/>
        <end position="198"/>
    </location>
</feature>
<dbReference type="AlphaFoldDB" id="E2BT90"/>
<dbReference type="EMBL" id="GL450384">
    <property type="protein sequence ID" value="EFN81092.1"/>
    <property type="molecule type" value="Genomic_DNA"/>
</dbReference>
<gene>
    <name evidence="2" type="ORF">EAI_03801</name>
</gene>
<feature type="compositionally biased region" description="Basic and acidic residues" evidence="1">
    <location>
        <begin position="100"/>
        <end position="113"/>
    </location>
</feature>
<evidence type="ECO:0000256" key="1">
    <source>
        <dbReference type="SAM" id="MobiDB-lite"/>
    </source>
</evidence>
<evidence type="ECO:0000313" key="3">
    <source>
        <dbReference type="Proteomes" id="UP000008237"/>
    </source>
</evidence>